<feature type="region of interest" description="Disordered" evidence="1">
    <location>
        <begin position="1"/>
        <end position="22"/>
    </location>
</feature>
<feature type="region of interest" description="Disordered" evidence="1">
    <location>
        <begin position="157"/>
        <end position="195"/>
    </location>
</feature>
<name>A0ABU0YJ73_9PROT</name>
<dbReference type="PANTHER" id="PTHR35585:SF1">
    <property type="entry name" value="HHE DOMAIN PROTEIN (AFU_ORTHOLOGUE AFUA_4G00730)"/>
    <property type="match status" value="1"/>
</dbReference>
<evidence type="ECO:0000313" key="4">
    <source>
        <dbReference type="Proteomes" id="UP001230156"/>
    </source>
</evidence>
<comment type="caution">
    <text evidence="3">The sequence shown here is derived from an EMBL/GenBank/DDBJ whole genome shotgun (WGS) entry which is preliminary data.</text>
</comment>
<dbReference type="InterPro" id="IPR012312">
    <property type="entry name" value="Hemerythrin-like"/>
</dbReference>
<dbReference type="Proteomes" id="UP001230156">
    <property type="component" value="Unassembled WGS sequence"/>
</dbReference>
<dbReference type="EMBL" id="JAUYVI010000003">
    <property type="protein sequence ID" value="MDQ7247769.1"/>
    <property type="molecule type" value="Genomic_DNA"/>
</dbReference>
<proteinExistence type="predicted"/>
<dbReference type="Pfam" id="PF01814">
    <property type="entry name" value="Hemerythrin"/>
    <property type="match status" value="1"/>
</dbReference>
<feature type="domain" description="Hemerythrin-like" evidence="2">
    <location>
        <begin position="25"/>
        <end position="143"/>
    </location>
</feature>
<dbReference type="RefSeq" id="WP_379955204.1">
    <property type="nucleotide sequence ID" value="NZ_JAUYVI010000003.1"/>
</dbReference>
<dbReference type="Gene3D" id="1.20.120.520">
    <property type="entry name" value="nmb1532 protein domain like"/>
    <property type="match status" value="1"/>
</dbReference>
<evidence type="ECO:0000256" key="1">
    <source>
        <dbReference type="SAM" id="MobiDB-lite"/>
    </source>
</evidence>
<accession>A0ABU0YJ73</accession>
<reference evidence="4" key="1">
    <citation type="submission" date="2023-08" db="EMBL/GenBank/DDBJ databases">
        <title>Rhodospirillaceae gen. nov., a novel taxon isolated from the Yangtze River Yuezi River estuary sludge.</title>
        <authorList>
            <person name="Ruan L."/>
        </authorList>
    </citation>
    <scope>NUCLEOTIDE SEQUENCE [LARGE SCALE GENOMIC DNA]</scope>
    <source>
        <strain evidence="4">R-7</strain>
    </source>
</reference>
<gene>
    <name evidence="3" type="ORF">Q8A70_08835</name>
</gene>
<evidence type="ECO:0000259" key="2">
    <source>
        <dbReference type="Pfam" id="PF01814"/>
    </source>
</evidence>
<sequence>MAKASAQKKSVDAEENTRNPGAKDAIALLKADHKEVAAMFEEFLAGDLDDDAKDELAGKICQALSVHAQIEEEIFYPAAREAVSSDDEDLLDEAEVEHGSITDLVTAVEEHEDDALFDAQIKVMSEWVKHHVKEEETELFPKLLKTDMDMKELGAAMAARKEELMEEYDAASDDDEADEDAGDEKAADEEDEDEK</sequence>
<keyword evidence="4" id="KW-1185">Reference proteome</keyword>
<protein>
    <submittedName>
        <fullName evidence="3">Hemerythrin domain-containing protein</fullName>
    </submittedName>
</protein>
<feature type="compositionally biased region" description="Acidic residues" evidence="1">
    <location>
        <begin position="164"/>
        <end position="195"/>
    </location>
</feature>
<evidence type="ECO:0000313" key="3">
    <source>
        <dbReference type="EMBL" id="MDQ7247769.1"/>
    </source>
</evidence>
<dbReference type="PANTHER" id="PTHR35585">
    <property type="entry name" value="HHE DOMAIN PROTEIN (AFU_ORTHOLOGUE AFUA_4G00730)"/>
    <property type="match status" value="1"/>
</dbReference>
<organism evidence="3 4">
    <name type="scientific">Dongia sedimenti</name>
    <dbReference type="NCBI Taxonomy" id="3064282"/>
    <lineage>
        <taxon>Bacteria</taxon>
        <taxon>Pseudomonadati</taxon>
        <taxon>Pseudomonadota</taxon>
        <taxon>Alphaproteobacteria</taxon>
        <taxon>Rhodospirillales</taxon>
        <taxon>Dongiaceae</taxon>
        <taxon>Dongia</taxon>
    </lineage>
</organism>